<dbReference type="EMBL" id="CAJJDN010000118">
    <property type="protein sequence ID" value="CAD8118852.1"/>
    <property type="molecule type" value="Genomic_DNA"/>
</dbReference>
<gene>
    <name evidence="1" type="ORF">PSON_ATCC_30995.1.T1180203</name>
</gene>
<sequence>MTIKLHQFSMLHLSNTHYAKNSLDQQSCMLRLVLIQKALGRRYLIILVIVIKKGKLLDFQSFFLNKSLVQIFKENQEYFQLHVSILKSILNI</sequence>
<name>A0A8S1QUC6_9CILI</name>
<accession>A0A8S1QUC6</accession>
<reference evidence="1" key="1">
    <citation type="submission" date="2021-01" db="EMBL/GenBank/DDBJ databases">
        <authorList>
            <consortium name="Genoscope - CEA"/>
            <person name="William W."/>
        </authorList>
    </citation>
    <scope>NUCLEOTIDE SEQUENCE</scope>
</reference>
<protein>
    <submittedName>
        <fullName evidence="1">Uncharacterized protein</fullName>
    </submittedName>
</protein>
<comment type="caution">
    <text evidence="1">The sequence shown here is derived from an EMBL/GenBank/DDBJ whole genome shotgun (WGS) entry which is preliminary data.</text>
</comment>
<dbReference type="AlphaFoldDB" id="A0A8S1QUC6"/>
<dbReference type="Proteomes" id="UP000692954">
    <property type="component" value="Unassembled WGS sequence"/>
</dbReference>
<evidence type="ECO:0000313" key="2">
    <source>
        <dbReference type="Proteomes" id="UP000692954"/>
    </source>
</evidence>
<keyword evidence="2" id="KW-1185">Reference proteome</keyword>
<evidence type="ECO:0000313" key="1">
    <source>
        <dbReference type="EMBL" id="CAD8118852.1"/>
    </source>
</evidence>
<organism evidence="1 2">
    <name type="scientific">Paramecium sonneborni</name>
    <dbReference type="NCBI Taxonomy" id="65129"/>
    <lineage>
        <taxon>Eukaryota</taxon>
        <taxon>Sar</taxon>
        <taxon>Alveolata</taxon>
        <taxon>Ciliophora</taxon>
        <taxon>Intramacronucleata</taxon>
        <taxon>Oligohymenophorea</taxon>
        <taxon>Peniculida</taxon>
        <taxon>Parameciidae</taxon>
        <taxon>Paramecium</taxon>
    </lineage>
</organism>
<proteinExistence type="predicted"/>